<dbReference type="Proteomes" id="UP000295674">
    <property type="component" value="Unassembled WGS sequence"/>
</dbReference>
<dbReference type="Pfam" id="PF00106">
    <property type="entry name" value="adh_short"/>
    <property type="match status" value="1"/>
</dbReference>
<dbReference type="AlphaFoldDB" id="A0A4R4VER6"/>
<dbReference type="InterPro" id="IPR036291">
    <property type="entry name" value="NAD(P)-bd_dom_sf"/>
</dbReference>
<dbReference type="PANTHER" id="PTHR43490:SF99">
    <property type="entry name" value="SHORT-CHAIN DEHYDROGENASE_REDUCTASE"/>
    <property type="match status" value="1"/>
</dbReference>
<dbReference type="OrthoDB" id="9781117at2"/>
<evidence type="ECO:0000256" key="1">
    <source>
        <dbReference type="ARBA" id="ARBA00006484"/>
    </source>
</evidence>
<evidence type="ECO:0000313" key="6">
    <source>
        <dbReference type="Proteomes" id="UP000295674"/>
    </source>
</evidence>
<evidence type="ECO:0000256" key="2">
    <source>
        <dbReference type="ARBA" id="ARBA00022857"/>
    </source>
</evidence>
<evidence type="ECO:0000256" key="3">
    <source>
        <dbReference type="ARBA" id="ARBA00023002"/>
    </source>
</evidence>
<reference evidence="5 6" key="1">
    <citation type="submission" date="2019-03" db="EMBL/GenBank/DDBJ databases">
        <title>Draft genome sequences of novel Actinobacteria.</title>
        <authorList>
            <person name="Sahin N."/>
            <person name="Ay H."/>
            <person name="Saygin H."/>
        </authorList>
    </citation>
    <scope>NUCLEOTIDE SEQUENCE [LARGE SCALE GENOMIC DNA]</scope>
    <source>
        <strain evidence="5 6">16K309</strain>
    </source>
</reference>
<accession>A0A4R4VER6</accession>
<dbReference type="RefSeq" id="WP_132677973.1">
    <property type="nucleotide sequence ID" value="NZ_SMKS01000053.1"/>
</dbReference>
<comment type="caution">
    <text evidence="5">The sequence shown here is derived from an EMBL/GenBank/DDBJ whole genome shotgun (WGS) entry which is preliminary data.</text>
</comment>
<keyword evidence="3" id="KW-0560">Oxidoreductase</keyword>
<dbReference type="EMBL" id="SMKS01000053">
    <property type="protein sequence ID" value="TDD02097.1"/>
    <property type="molecule type" value="Genomic_DNA"/>
</dbReference>
<organism evidence="5 6">
    <name type="scientific">Saccharopolyspora terrae</name>
    <dbReference type="NCBI Taxonomy" id="2530384"/>
    <lineage>
        <taxon>Bacteria</taxon>
        <taxon>Bacillati</taxon>
        <taxon>Actinomycetota</taxon>
        <taxon>Actinomycetes</taxon>
        <taxon>Pseudonocardiales</taxon>
        <taxon>Pseudonocardiaceae</taxon>
        <taxon>Saccharopolyspora</taxon>
    </lineage>
</organism>
<dbReference type="InterPro" id="IPR020904">
    <property type="entry name" value="Sc_DH/Rdtase_CS"/>
</dbReference>
<evidence type="ECO:0000256" key="4">
    <source>
        <dbReference type="RuleBase" id="RU000363"/>
    </source>
</evidence>
<keyword evidence="2" id="KW-0521">NADP</keyword>
<keyword evidence="6" id="KW-1185">Reference proteome</keyword>
<dbReference type="Gene3D" id="3.40.50.720">
    <property type="entry name" value="NAD(P)-binding Rossmann-like Domain"/>
    <property type="match status" value="1"/>
</dbReference>
<dbReference type="InterPro" id="IPR002347">
    <property type="entry name" value="SDR_fam"/>
</dbReference>
<dbReference type="SUPFAM" id="SSF51735">
    <property type="entry name" value="NAD(P)-binding Rossmann-fold domains"/>
    <property type="match status" value="1"/>
</dbReference>
<dbReference type="PRINTS" id="PR00080">
    <property type="entry name" value="SDRFAMILY"/>
</dbReference>
<dbReference type="PRINTS" id="PR00081">
    <property type="entry name" value="GDHRDH"/>
</dbReference>
<protein>
    <submittedName>
        <fullName evidence="5">SDR family NAD(P)-dependent oxidoreductase</fullName>
    </submittedName>
</protein>
<sequence length="230" mass="23692">MTTTLITGANRGLGLETARRLIDIGHTVLLGARDARRGAEAAAEIGAVPLVIDVTSEDSVRAAAESLDGLDVLVNNAGVPGAVLPPGQASPADLLAAYEINLFGPVRVLNAVLPLLESSPNPVVVNVSSRLGSIAAAAKPDPTADDPHWIPVPVYSSAKAALNMLTAQYARAFPAMRINSVCPGFTATDFNGHRGVQTVAEGAEIIVRMATTGPDGPTGGFFSRHGEVAW</sequence>
<dbReference type="PROSITE" id="PS00061">
    <property type="entry name" value="ADH_SHORT"/>
    <property type="match status" value="1"/>
</dbReference>
<dbReference type="PANTHER" id="PTHR43490">
    <property type="entry name" value="(+)-NEOMENTHOL DEHYDROGENASE"/>
    <property type="match status" value="1"/>
</dbReference>
<dbReference type="GO" id="GO:0016491">
    <property type="term" value="F:oxidoreductase activity"/>
    <property type="evidence" value="ECO:0007669"/>
    <property type="project" value="UniProtKB-KW"/>
</dbReference>
<proteinExistence type="inferred from homology"/>
<evidence type="ECO:0000313" key="5">
    <source>
        <dbReference type="EMBL" id="TDD02097.1"/>
    </source>
</evidence>
<comment type="similarity">
    <text evidence="1 4">Belongs to the short-chain dehydrogenases/reductases (SDR) family.</text>
</comment>
<gene>
    <name evidence="5" type="ORF">E1181_23735</name>
</gene>
<name>A0A4R4VER6_9PSEU</name>